<dbReference type="VEuPathDB" id="FungiDB:An16g09280"/>
<feature type="region of interest" description="Disordered" evidence="2">
    <location>
        <begin position="1"/>
        <end position="25"/>
    </location>
</feature>
<sequence>MSSTTTGSSSSATSTDRNGNNNSSSPTSSPLLFFVALGFGVVFTNLWIIVGVKYCFRYNQRNRQLRSEETGEPIDLVAMPRTHRRRREKKLMTMDDVNERFPLTKYKAWRSSRENEGLSTAGGISAPNSRSQSLKDENYMISASLGTPSSMLASPLKSHQRVDSNTSQTSAPLEDLETTLPHSEEKSQRYPEPSPANIGVNDNANISAPEQPRNHALNHVIVEDVGDLEDHIRTAVPADFLANPGDTCAICLDTIEDEDDIRGLTCGHAFHASCVDPWLTSRRACCPLCKADYYIPKPRAETSELPASSERQGRRGMTRMTPINPPQAVFIGGRVNFLRSSSGFPEQHAQRRPLTHRAGFSRLRLWRAPQSNHQPTSPVPDTSSTQPGRRDQRLGIFTASYFPLNFGFRGNRASRGVANRNADVTFRISQPLPRDSSSVTIRQLQVKRPWARCFRKFIATFFLCGTALHLLTSLAILRFDESLYDTDQSPENLPGLDASSRTGKFDPDEYVPPHSEHAATIQTRFLPLSWPRLQEGNFYVATDPEWQAFRKLALDKNKLSGLKDELISAVLDVSSQTRLLNYMLGGPLSVAGVWLEHRFPYRAPPVYYRSGLELSQNGLAWVSKPITAEDGDCLHRCMRPLSVAHAIKDAFLVLWSRQISRLSPGLMDEQVSGSFISLDANLLPSVLQGSDGLDDVSRFVSQPPPLNFQDGSPSTRDCSHPPTSLCITALQKLPLPNLGSGSDLRMALLAFKWRLNYCWARNAHTSRRGVMYISGPIGIRGPRGVCRVEVKGEYDVVVFRQHIQPWHPSSTLTHEAGAAVLKIAPDKFWEFSAALFSHQEEFFDVSVVNETRNKTYQRLAKIAATVGVDEHEMLELLNISEVIADGQLNTGNKVTNDIKLMVKSGRTIGVHVSPTVYFNGVEEPGISSSFTATQWEQWLAMNVA</sequence>
<feature type="transmembrane region" description="Helical" evidence="3">
    <location>
        <begin position="31"/>
        <end position="56"/>
    </location>
</feature>
<feature type="compositionally biased region" description="Polar residues" evidence="2">
    <location>
        <begin position="369"/>
        <end position="387"/>
    </location>
</feature>
<dbReference type="GO" id="GO:0008270">
    <property type="term" value="F:zinc ion binding"/>
    <property type="evidence" value="ECO:0007669"/>
    <property type="project" value="UniProtKB-KW"/>
</dbReference>
<dbReference type="SUPFAM" id="SSF52833">
    <property type="entry name" value="Thioredoxin-like"/>
    <property type="match status" value="1"/>
</dbReference>
<dbReference type="Pfam" id="PF13639">
    <property type="entry name" value="zf-RING_2"/>
    <property type="match status" value="1"/>
</dbReference>
<dbReference type="VEuPathDB" id="FungiDB:An16g09300"/>
<feature type="region of interest" description="Disordered" evidence="2">
    <location>
        <begin position="367"/>
        <end position="390"/>
    </location>
</feature>
<evidence type="ECO:0000256" key="1">
    <source>
        <dbReference type="PROSITE-ProRule" id="PRU00175"/>
    </source>
</evidence>
<dbReference type="SMART" id="SM00184">
    <property type="entry name" value="RING"/>
    <property type="match status" value="1"/>
</dbReference>
<dbReference type="VEuPathDB" id="FungiDB:ASPNIDRAFT2_1091982"/>
<dbReference type="VEuPathDB" id="FungiDB:M747DRAFT_269645"/>
<evidence type="ECO:0000313" key="5">
    <source>
        <dbReference type="EMBL" id="GAQ43581.1"/>
    </source>
</evidence>
<dbReference type="InterPro" id="IPR001841">
    <property type="entry name" value="Znf_RING"/>
</dbReference>
<keyword evidence="1" id="KW-0863">Zinc-finger</keyword>
<evidence type="ECO:0000256" key="2">
    <source>
        <dbReference type="SAM" id="MobiDB-lite"/>
    </source>
</evidence>
<reference evidence="6" key="1">
    <citation type="journal article" date="2016" name="Genome Announc.">
        <title>Draft genome sequence of Aspergillus niger strain An76.</title>
        <authorList>
            <person name="Gong W."/>
            <person name="Cheng Z."/>
            <person name="Zhang H."/>
            <person name="Liu L."/>
            <person name="Gao P."/>
            <person name="Wang L."/>
        </authorList>
    </citation>
    <scope>NUCLEOTIDE SEQUENCE [LARGE SCALE GENOMIC DNA]</scope>
    <source>
        <strain evidence="6">An76</strain>
    </source>
</reference>
<dbReference type="VEuPathDB" id="FungiDB:ASPNIDRAFT2_1124880"/>
<organism evidence="5 6">
    <name type="scientific">Aspergillus niger</name>
    <dbReference type="NCBI Taxonomy" id="5061"/>
    <lineage>
        <taxon>Eukaryota</taxon>
        <taxon>Fungi</taxon>
        <taxon>Dikarya</taxon>
        <taxon>Ascomycota</taxon>
        <taxon>Pezizomycotina</taxon>
        <taxon>Eurotiomycetes</taxon>
        <taxon>Eurotiomycetidae</taxon>
        <taxon>Eurotiales</taxon>
        <taxon>Aspergillaceae</taxon>
        <taxon>Aspergillus</taxon>
        <taxon>Aspergillus subgen. Circumdati</taxon>
    </lineage>
</organism>
<dbReference type="VEuPathDB" id="FungiDB:ATCC64974_66110"/>
<feature type="region of interest" description="Disordered" evidence="2">
    <location>
        <begin position="149"/>
        <end position="199"/>
    </location>
</feature>
<accession>A0A124BXV6</accession>
<dbReference type="Gene3D" id="3.40.30.10">
    <property type="entry name" value="Glutaredoxin"/>
    <property type="match status" value="1"/>
</dbReference>
<evidence type="ECO:0000259" key="4">
    <source>
        <dbReference type="PROSITE" id="PS50089"/>
    </source>
</evidence>
<dbReference type="Proteomes" id="UP000068243">
    <property type="component" value="Unassembled WGS sequence"/>
</dbReference>
<dbReference type="AlphaFoldDB" id="A0A124BXV6"/>
<dbReference type="FunFam" id="3.30.40.10:FF:000539">
    <property type="entry name" value="Ring finger domain protein"/>
    <property type="match status" value="1"/>
</dbReference>
<keyword evidence="3" id="KW-0472">Membrane</keyword>
<name>A0A124BXV6_ASPNG</name>
<dbReference type="Gene3D" id="3.30.40.10">
    <property type="entry name" value="Zinc/RING finger domain, C3HC4 (zinc finger)"/>
    <property type="match status" value="1"/>
</dbReference>
<dbReference type="VEuPathDB" id="FungiDB:M747DRAFT_248792"/>
<dbReference type="SUPFAM" id="SSF57850">
    <property type="entry name" value="RING/U-box"/>
    <property type="match status" value="1"/>
</dbReference>
<proteinExistence type="predicted"/>
<feature type="region of interest" description="Disordered" evidence="2">
    <location>
        <begin position="301"/>
        <end position="325"/>
    </location>
</feature>
<keyword evidence="1" id="KW-0862">Zinc</keyword>
<dbReference type="OrthoDB" id="8062037at2759"/>
<evidence type="ECO:0000256" key="3">
    <source>
        <dbReference type="SAM" id="Phobius"/>
    </source>
</evidence>
<dbReference type="InterPro" id="IPR013083">
    <property type="entry name" value="Znf_RING/FYVE/PHD"/>
</dbReference>
<dbReference type="PROSITE" id="PS50089">
    <property type="entry name" value="ZF_RING_2"/>
    <property type="match status" value="1"/>
</dbReference>
<dbReference type="PANTHER" id="PTHR33875">
    <property type="entry name" value="OS09G0542200 PROTEIN"/>
    <property type="match status" value="1"/>
</dbReference>
<dbReference type="VEuPathDB" id="FungiDB:ATCC64974_66120"/>
<dbReference type="EMBL" id="BCMY01000009">
    <property type="protein sequence ID" value="GAQ43581.1"/>
    <property type="molecule type" value="Genomic_DNA"/>
</dbReference>
<dbReference type="PaxDb" id="5061-CADANGAP00013146"/>
<comment type="caution">
    <text evidence="5">The sequence shown here is derived from an EMBL/GenBank/DDBJ whole genome shotgun (WGS) entry which is preliminary data.</text>
</comment>
<feature type="region of interest" description="Disordered" evidence="2">
    <location>
        <begin position="112"/>
        <end position="133"/>
    </location>
</feature>
<keyword evidence="3" id="KW-1133">Transmembrane helix</keyword>
<dbReference type="InterPro" id="IPR036249">
    <property type="entry name" value="Thioredoxin-like_sf"/>
</dbReference>
<gene>
    <name evidence="5" type="ORF">ABL_06242</name>
</gene>
<keyword evidence="1" id="KW-0479">Metal-binding</keyword>
<evidence type="ECO:0000313" key="6">
    <source>
        <dbReference type="Proteomes" id="UP000068243"/>
    </source>
</evidence>
<feature type="transmembrane region" description="Helical" evidence="3">
    <location>
        <begin position="457"/>
        <end position="479"/>
    </location>
</feature>
<keyword evidence="3" id="KW-0812">Transmembrane</keyword>
<dbReference type="CDD" id="cd16473">
    <property type="entry name" value="RING-H2_RNF103"/>
    <property type="match status" value="1"/>
</dbReference>
<feature type="domain" description="RING-type" evidence="4">
    <location>
        <begin position="248"/>
        <end position="290"/>
    </location>
</feature>
<protein>
    <recommendedName>
        <fullName evidence="4">RING-type domain-containing protein</fullName>
    </recommendedName>
</protein>
<dbReference type="PANTHER" id="PTHR33875:SF2">
    <property type="entry name" value="ACR183CP"/>
    <property type="match status" value="1"/>
</dbReference>